<organism evidence="1 2">
    <name type="scientific">Discostella pseudostelligera</name>
    <dbReference type="NCBI Taxonomy" id="259834"/>
    <lineage>
        <taxon>Eukaryota</taxon>
        <taxon>Sar</taxon>
        <taxon>Stramenopiles</taxon>
        <taxon>Ochrophyta</taxon>
        <taxon>Bacillariophyta</taxon>
        <taxon>Coscinodiscophyceae</taxon>
        <taxon>Thalassiosirophycidae</taxon>
        <taxon>Stephanodiscales</taxon>
        <taxon>Stephanodiscaceae</taxon>
        <taxon>Discostella</taxon>
    </lineage>
</organism>
<dbReference type="AlphaFoldDB" id="A0ABD3N1M1"/>
<evidence type="ECO:0008006" key="3">
    <source>
        <dbReference type="Google" id="ProtNLM"/>
    </source>
</evidence>
<dbReference type="InterPro" id="IPR011051">
    <property type="entry name" value="RmlC_Cupin_sf"/>
</dbReference>
<dbReference type="Gene3D" id="3.20.170.20">
    <property type="entry name" value="Protein of unknown function DUF952"/>
    <property type="match status" value="1"/>
</dbReference>
<dbReference type="Gene3D" id="2.60.120.10">
    <property type="entry name" value="Jelly Rolls"/>
    <property type="match status" value="1"/>
</dbReference>
<accession>A0ABD3N1M1</accession>
<evidence type="ECO:0000313" key="2">
    <source>
        <dbReference type="Proteomes" id="UP001530293"/>
    </source>
</evidence>
<sequence>MSTNADGISSGIHIVGQAIKVVEHDGLTIEEIIGNVATRNDDASLALVSITNTTCEPWLTLHYDEWIHVLEGYIELLHHNDENVSNNDNDGDVAKRSPMKTVVREGQTVFIPKNSRMQPVFPVPAKYIPLCIPAFSPDRCIREEGTEGKMSSVSARLNDLHQSGQSATDTLPSSAEEVNEQFKHIQTIYHMCQKSLHDKSISSQTAYFPPTFIQDGRFTHSSAIPATLLTTANHFYSATSPANEEWICLEIDREVLEKKLGIVTLFECAKAVGDIDTDEDWRGLVFPHIFGGIPVHLEGVVTNIYNMVRSDDGSFLSIDGLVD</sequence>
<gene>
    <name evidence="1" type="ORF">ACHAWU_005856</name>
</gene>
<name>A0ABD3N1M1_9STRA</name>
<keyword evidence="2" id="KW-1185">Reference proteome</keyword>
<proteinExistence type="predicted"/>
<evidence type="ECO:0000313" key="1">
    <source>
        <dbReference type="EMBL" id="KAL3770029.1"/>
    </source>
</evidence>
<dbReference type="InterPro" id="IPR014710">
    <property type="entry name" value="RmlC-like_jellyroll"/>
</dbReference>
<dbReference type="Proteomes" id="UP001530293">
    <property type="component" value="Unassembled WGS sequence"/>
</dbReference>
<reference evidence="1 2" key="1">
    <citation type="submission" date="2024-10" db="EMBL/GenBank/DDBJ databases">
        <title>Updated reference genomes for cyclostephanoid diatoms.</title>
        <authorList>
            <person name="Roberts W.R."/>
            <person name="Alverson A.J."/>
        </authorList>
    </citation>
    <scope>NUCLEOTIDE SEQUENCE [LARGE SCALE GENOMIC DNA]</scope>
    <source>
        <strain evidence="1 2">AJA232-27</strain>
    </source>
</reference>
<comment type="caution">
    <text evidence="1">The sequence shown here is derived from an EMBL/GenBank/DDBJ whole genome shotgun (WGS) entry which is preliminary data.</text>
</comment>
<dbReference type="SUPFAM" id="SSF51182">
    <property type="entry name" value="RmlC-like cupins"/>
    <property type="match status" value="1"/>
</dbReference>
<protein>
    <recommendedName>
        <fullName evidence="3">Cupin type-1 domain-containing protein</fullName>
    </recommendedName>
</protein>
<dbReference type="EMBL" id="JALLBG020000046">
    <property type="protein sequence ID" value="KAL3770029.1"/>
    <property type="molecule type" value="Genomic_DNA"/>
</dbReference>